<protein>
    <submittedName>
        <fullName evidence="3">Alpha-2-macroglobulin family protein</fullName>
    </submittedName>
</protein>
<sequence length="2079" mass="234134">MQAQPHDRLSKGTQTQQHDRLSKGAQTQAYDRLWKEVEQLEQKDLPQSVMAVVQRIYERAEREQNRPQLWKAYLTRMRYQAWVAPDSLEVDLRRLEQRARQSASADERAILYSFLGEWTLQTASRYAQGPQREAVLQKGFAFVQQSLQESEALLQVSAAHWQPLTASGETSRLYFQDNLYDLLARRALGFFDSYRWQCASLGNQTEQLPKPVKDLSDFRQMSWEPQSAIDWVAAKFRLYQSLLTAYDHPARSSAADGTSKTSADESSFMSSAFLMTALQAMQDLHLSFPQQFTDEAYEQQLERWCTSSSKSISALPEVWLTRAEWYLTRQRFVECRQVIREALRRYPRFVRANRLRNLEQQVLLPALSLAVEPAYPGELHPLRLSYKNLKGFTLQLYKVDLPVTSPALRERVESFERKHARLQREETFTLSPTPDYRLRDTLLYFQAPQPGVYWLKAVPHGEQGKVQGKAQGELLYVTSLQALHRCLPDGKTEWVVVDGRSGHPVPGAELVTYAEMGGGYRPLQTYPTDAQGTLQLDIPKPQSMLYRVRTPQDDAMPVSSLWANGRRQAPETRSREQLKLFTDRSLYRPGQTVYVSGLAYQQLRDETQVWADRSYVVTLLDVNGSEVGRQTVMTNSFGSFQTQFALPSTGLTGRYTLKAVSASSGKVSSGVSSSGVVSSGSAPFGNVLSGTASSPSVSSDGVRVSTDIQVEAYKRPTFEVTFEPVKDSYQVGDSLRLKGVARTFAGASVQQAKVRYVVSRSTSYWWRRPGSGQARWEGEALTDAEGRFEVPVHFQVDASVHPSVTKPGASLWYYTYQVTADVTDGAGESHQGECTLPLASVSLRMQVENVSDRWIKEKLTPIRMGVYSLTGEPLDKEVHFEIVELKEAASQSLRSSEESLRSSMGKLRQTVWDTSEASFQEGTAVARGTLRSNRDSVPEAVKNLPAGRYRWKASVTDAQGRLCTATFDFLLFSDQAQRPPVSVMDWFYTEGQEFDAEAVPTLSVGSSASDVYLFYDVFAGNRRLESRRFVFSDSILHFRFPYREDYGEGILVQVAFWKDGRLYRHETTITQPRPDKRLQLKWRTFRDKLRPGQQEEWRLQVQYPDGRPAEAELLATMYDASLDPLFRRHRLPLQLSFARWLPTVWWEQTYRNTLYCSVDFPWKSLKYPYPSYSYLVGPEVREAVEVGFVPHSRSYLTGAVKRMNAVPQAMADRMANALVAEGGVVQDVVFESEVTPLEDVGQLEGKVQVAFGGSRANSGMVSGESAAQKGSEESVEEGAADAVLQALNGVSLRKNRQETAFFYPQLRTDAQGEVSLSFVLPESLTRWRFLGLAHTRSVDYGTLEAEVTARKEFMLQPALPRFVRVGDRTTLSASLVNLSAVAVKGKVRLELFDPMTERVLFRQKQPFAVEAGTTGQVTFAFQVKEGTDVLACRLVADGDTFSDGEQQYLPVLSNQQWVTETYPLYLNGAGRKTVSLDRLFNHHSPTASGHRLTVEWTAQPLWYAVQALPVLANPRQEGAMDWAAAYYATSLADVILRTQPRIRSVLEAWKVKETQASSSSLASALTQNEELKNLLLEETPWVGEAQQQTEQRRQVASLFDANTLHSRLALALEKLRELQREDGSWSWYKGMAGSRLVTTQVLELLARLQTLSGQPLPDAARRMFQQGMHYLKKEAQTEYQQLKEVERKGEKRQLPSEAAVRYLYLCVLSEGKQQSAMQRYFLDRLPQWGAGNAIYQKALAAVVLQGYGRTREAREQLQSVVEYSVYTDEQGRYFDTPKALHTWRNYQLPTQVMALEALQRLTPEASAIDEMKRWLLKQKQVQAWESSVATADAVFALLMGESKVASSAKVVSSSAKAVSSGNTPASEKVVASDLTASGSNRVTVRLGSFEMQTPVDEALGYLKQSWQEKGVASVRQAVVEQTGEGATWGAVYAQYRESLDKVHAQSQGVTVTRRWLRDGQEVRDENVPLQVGDRLVVELTITADRNLDFVQLKDERAACLEPVETLSGYRWNGQVGYYQASKDASTSFFFDRLPKGTYTVTYPVYVTRRGTYQSGLASVQSAYAPAFGGHTEARSLVIE</sequence>
<dbReference type="Gene3D" id="2.60.40.1930">
    <property type="match status" value="1"/>
</dbReference>
<proteinExistence type="predicted"/>
<dbReference type="InterPro" id="IPR051802">
    <property type="entry name" value="YfhM-like"/>
</dbReference>
<comment type="caution">
    <text evidence="3">The sequence shown here is derived from an EMBL/GenBank/DDBJ whole genome shotgun (WGS) entry which is preliminary data.</text>
</comment>
<dbReference type="Pfam" id="PF01835">
    <property type="entry name" value="MG2"/>
    <property type="match status" value="1"/>
</dbReference>
<dbReference type="SMART" id="SM01360">
    <property type="entry name" value="A2M"/>
    <property type="match status" value="1"/>
</dbReference>
<feature type="region of interest" description="Disordered" evidence="1">
    <location>
        <begin position="1"/>
        <end position="25"/>
    </location>
</feature>
<gene>
    <name evidence="3" type="ORF">EVA_07331</name>
</gene>
<dbReference type="InterPro" id="IPR001599">
    <property type="entry name" value="Macroglobln_a2"/>
</dbReference>
<dbReference type="InterPro" id="IPR041246">
    <property type="entry name" value="Bact_MG10"/>
</dbReference>
<evidence type="ECO:0000313" key="3">
    <source>
        <dbReference type="EMBL" id="EJX04550.1"/>
    </source>
</evidence>
<evidence type="ECO:0000259" key="2">
    <source>
        <dbReference type="SMART" id="SM01360"/>
    </source>
</evidence>
<dbReference type="EMBL" id="AMCI01001770">
    <property type="protein sequence ID" value="EJX04550.1"/>
    <property type="molecule type" value="Genomic_DNA"/>
</dbReference>
<accession>J9GVJ2</accession>
<dbReference type="GO" id="GO:0004866">
    <property type="term" value="F:endopeptidase inhibitor activity"/>
    <property type="evidence" value="ECO:0007669"/>
    <property type="project" value="InterPro"/>
</dbReference>
<evidence type="ECO:0000256" key="1">
    <source>
        <dbReference type="SAM" id="MobiDB-lite"/>
    </source>
</evidence>
<dbReference type="Gene3D" id="1.50.10.20">
    <property type="match status" value="1"/>
</dbReference>
<dbReference type="Pfam" id="PF00207">
    <property type="entry name" value="A2M"/>
    <property type="match status" value="1"/>
</dbReference>
<feature type="domain" description="Alpha-2-macroglobulin" evidence="2">
    <location>
        <begin position="1299"/>
        <end position="1389"/>
    </location>
</feature>
<name>J9GVJ2_9ZZZZ</name>
<feature type="compositionally biased region" description="Basic and acidic residues" evidence="1">
    <location>
        <begin position="1"/>
        <end position="10"/>
    </location>
</feature>
<reference evidence="3" key="1">
    <citation type="journal article" date="2012" name="PLoS ONE">
        <title>Gene sets for utilization of primary and secondary nutrition supplies in the distal gut of endangered iberian lynx.</title>
        <authorList>
            <person name="Alcaide M."/>
            <person name="Messina E."/>
            <person name="Richter M."/>
            <person name="Bargiela R."/>
            <person name="Peplies J."/>
            <person name="Huws S.A."/>
            <person name="Newbold C.J."/>
            <person name="Golyshin P.N."/>
            <person name="Simon M.A."/>
            <person name="Lopez G."/>
            <person name="Yakimov M.M."/>
            <person name="Ferrer M."/>
        </authorList>
    </citation>
    <scope>NUCLEOTIDE SEQUENCE</scope>
</reference>
<dbReference type="InterPro" id="IPR002890">
    <property type="entry name" value="MG2"/>
</dbReference>
<dbReference type="PANTHER" id="PTHR40094:SF1">
    <property type="entry name" value="UBIQUITIN DOMAIN-CONTAINING PROTEIN"/>
    <property type="match status" value="1"/>
</dbReference>
<dbReference type="PANTHER" id="PTHR40094">
    <property type="entry name" value="ALPHA-2-MACROGLOBULIN HOMOLOG"/>
    <property type="match status" value="1"/>
</dbReference>
<dbReference type="Pfam" id="PF17973">
    <property type="entry name" value="bMG10"/>
    <property type="match status" value="1"/>
</dbReference>
<organism evidence="3">
    <name type="scientific">gut metagenome</name>
    <dbReference type="NCBI Taxonomy" id="749906"/>
    <lineage>
        <taxon>unclassified sequences</taxon>
        <taxon>metagenomes</taxon>
        <taxon>organismal metagenomes</taxon>
    </lineage>
</organism>
<dbReference type="SUPFAM" id="SSF48239">
    <property type="entry name" value="Terpenoid cyclases/Protein prenyltransferases"/>
    <property type="match status" value="1"/>
</dbReference>
<dbReference type="InterPro" id="IPR008930">
    <property type="entry name" value="Terpenoid_cyclase/PrenylTrfase"/>
</dbReference>